<evidence type="ECO:0000313" key="3">
    <source>
        <dbReference type="Proteomes" id="UP001066276"/>
    </source>
</evidence>
<feature type="region of interest" description="Disordered" evidence="1">
    <location>
        <begin position="77"/>
        <end position="101"/>
    </location>
</feature>
<accession>A0AAV7NQR9</accession>
<gene>
    <name evidence="2" type="ORF">NDU88_003386</name>
</gene>
<evidence type="ECO:0000256" key="1">
    <source>
        <dbReference type="SAM" id="MobiDB-lite"/>
    </source>
</evidence>
<comment type="caution">
    <text evidence="2">The sequence shown here is derived from an EMBL/GenBank/DDBJ whole genome shotgun (WGS) entry which is preliminary data.</text>
</comment>
<protein>
    <submittedName>
        <fullName evidence="2">Uncharacterized protein</fullName>
    </submittedName>
</protein>
<proteinExistence type="predicted"/>
<organism evidence="2 3">
    <name type="scientific">Pleurodeles waltl</name>
    <name type="common">Iberian ribbed newt</name>
    <dbReference type="NCBI Taxonomy" id="8319"/>
    <lineage>
        <taxon>Eukaryota</taxon>
        <taxon>Metazoa</taxon>
        <taxon>Chordata</taxon>
        <taxon>Craniata</taxon>
        <taxon>Vertebrata</taxon>
        <taxon>Euteleostomi</taxon>
        <taxon>Amphibia</taxon>
        <taxon>Batrachia</taxon>
        <taxon>Caudata</taxon>
        <taxon>Salamandroidea</taxon>
        <taxon>Salamandridae</taxon>
        <taxon>Pleurodelinae</taxon>
        <taxon>Pleurodeles</taxon>
    </lineage>
</organism>
<dbReference type="EMBL" id="JANPWB010000012">
    <property type="protein sequence ID" value="KAJ1115160.1"/>
    <property type="molecule type" value="Genomic_DNA"/>
</dbReference>
<keyword evidence="3" id="KW-1185">Reference proteome</keyword>
<evidence type="ECO:0000313" key="2">
    <source>
        <dbReference type="EMBL" id="KAJ1115160.1"/>
    </source>
</evidence>
<reference evidence="2" key="1">
    <citation type="journal article" date="2022" name="bioRxiv">
        <title>Sequencing and chromosome-scale assembly of the giantPleurodeles waltlgenome.</title>
        <authorList>
            <person name="Brown T."/>
            <person name="Elewa A."/>
            <person name="Iarovenko S."/>
            <person name="Subramanian E."/>
            <person name="Araus A.J."/>
            <person name="Petzold A."/>
            <person name="Susuki M."/>
            <person name="Suzuki K.-i.T."/>
            <person name="Hayashi T."/>
            <person name="Toyoda A."/>
            <person name="Oliveira C."/>
            <person name="Osipova E."/>
            <person name="Leigh N.D."/>
            <person name="Simon A."/>
            <person name="Yun M.H."/>
        </authorList>
    </citation>
    <scope>NUCLEOTIDE SEQUENCE</scope>
    <source>
        <strain evidence="2">20211129_DDA</strain>
        <tissue evidence="2">Liver</tissue>
    </source>
</reference>
<name>A0AAV7NQR9_PLEWA</name>
<sequence>MRGTAARARLAERSWWVGVWKGGWPPGVVPCGVVGAEDEDLCLVRVKFEVALLHPGGDGVQSVVQVGFGGGEVLGGFGGPKQEGKKADSLRSAGEEGGDPGKCFVADPCIIEESAEGVVADGVKSSQEAQEDEGRGFALVEHGPDVVGCGDEDVLGAVVPSES</sequence>
<dbReference type="Proteomes" id="UP001066276">
    <property type="component" value="Chromosome 8"/>
</dbReference>
<dbReference type="AlphaFoldDB" id="A0AAV7NQR9"/>